<dbReference type="PANTHER" id="PTHR37686">
    <property type="entry name" value="LD36006P"/>
    <property type="match status" value="1"/>
</dbReference>
<dbReference type="STRING" id="102285.A0A0R3SZU9"/>
<dbReference type="OrthoDB" id="10003277at2759"/>
<accession>A0A0R3SZU9</accession>
<proteinExistence type="predicted"/>
<sequence>MTLSKVNGEDGLAPTPPFNFITPSKLMIDLRTYDNQLLERCLAVINQLRQEVHDNWFEDFKNSLYIDLKRAGKPNDEIKNVICARGLKEYASRLFEAMRTNEDLHAINPTIAEALIQEATFSLAVTESKADLCDSWLAHEVTTEARLQRDHPILWCILPWRKQQLSKIKEAFMQVVDYSFPF</sequence>
<dbReference type="Proteomes" id="UP000278807">
    <property type="component" value="Unassembled WGS sequence"/>
</dbReference>
<gene>
    <name evidence="1" type="ORF">HNAJ_LOCUS34</name>
</gene>
<dbReference type="InterPro" id="IPR057435">
    <property type="entry name" value="Lips"/>
</dbReference>
<dbReference type="Pfam" id="PF25228">
    <property type="entry name" value="Lips"/>
    <property type="match status" value="1"/>
</dbReference>
<protein>
    <submittedName>
        <fullName evidence="1 3">Uncharacterized protein</fullName>
    </submittedName>
</protein>
<name>A0A0R3SZU9_RODNA</name>
<dbReference type="AlphaFoldDB" id="A0A0R3SZU9"/>
<keyword evidence="2" id="KW-1185">Reference proteome</keyword>
<dbReference type="EMBL" id="UZAE01000007">
    <property type="protein sequence ID" value="VDN95893.1"/>
    <property type="molecule type" value="Genomic_DNA"/>
</dbReference>
<evidence type="ECO:0000313" key="2">
    <source>
        <dbReference type="Proteomes" id="UP000278807"/>
    </source>
</evidence>
<reference evidence="3" key="1">
    <citation type="submission" date="2017-02" db="UniProtKB">
        <authorList>
            <consortium name="WormBaseParasite"/>
        </authorList>
    </citation>
    <scope>IDENTIFICATION</scope>
</reference>
<reference evidence="1 2" key="2">
    <citation type="submission" date="2018-11" db="EMBL/GenBank/DDBJ databases">
        <authorList>
            <consortium name="Pathogen Informatics"/>
        </authorList>
    </citation>
    <scope>NUCLEOTIDE SEQUENCE [LARGE SCALE GENOMIC DNA]</scope>
</reference>
<dbReference type="PANTHER" id="PTHR37686:SF1">
    <property type="entry name" value="LD36006P"/>
    <property type="match status" value="1"/>
</dbReference>
<organism evidence="3">
    <name type="scientific">Rodentolepis nana</name>
    <name type="common">Dwarf tapeworm</name>
    <name type="synonym">Hymenolepis nana</name>
    <dbReference type="NCBI Taxonomy" id="102285"/>
    <lineage>
        <taxon>Eukaryota</taxon>
        <taxon>Metazoa</taxon>
        <taxon>Spiralia</taxon>
        <taxon>Lophotrochozoa</taxon>
        <taxon>Platyhelminthes</taxon>
        <taxon>Cestoda</taxon>
        <taxon>Eucestoda</taxon>
        <taxon>Cyclophyllidea</taxon>
        <taxon>Hymenolepididae</taxon>
        <taxon>Rodentolepis</taxon>
    </lineage>
</organism>
<evidence type="ECO:0000313" key="1">
    <source>
        <dbReference type="EMBL" id="VDN95893.1"/>
    </source>
</evidence>
<evidence type="ECO:0000313" key="3">
    <source>
        <dbReference type="WBParaSite" id="HNAJ_0000003301-mRNA-1"/>
    </source>
</evidence>
<dbReference type="WBParaSite" id="HNAJ_0000003301-mRNA-1">
    <property type="protein sequence ID" value="HNAJ_0000003301-mRNA-1"/>
    <property type="gene ID" value="HNAJ_0000003301"/>
</dbReference>